<evidence type="ECO:0000256" key="2">
    <source>
        <dbReference type="ARBA" id="ARBA00022553"/>
    </source>
</evidence>
<feature type="domain" description="Carrier" evidence="4">
    <location>
        <begin position="2279"/>
        <end position="2353"/>
    </location>
</feature>
<proteinExistence type="predicted"/>
<dbReference type="GO" id="GO:0005737">
    <property type="term" value="C:cytoplasm"/>
    <property type="evidence" value="ECO:0007669"/>
    <property type="project" value="TreeGrafter"/>
</dbReference>
<dbReference type="PROSITE" id="PS50075">
    <property type="entry name" value="CARRIER"/>
    <property type="match status" value="2"/>
</dbReference>
<name>A0A1V6S690_9EURO</name>
<keyword evidence="2" id="KW-0597">Phosphoprotein</keyword>
<dbReference type="Gene3D" id="2.30.38.10">
    <property type="entry name" value="Luciferase, Domain 3"/>
    <property type="match status" value="2"/>
</dbReference>
<dbReference type="InterPro" id="IPR036736">
    <property type="entry name" value="ACP-like_sf"/>
</dbReference>
<dbReference type="InterPro" id="IPR023213">
    <property type="entry name" value="CAT-like_dom_sf"/>
</dbReference>
<dbReference type="GO" id="GO:0044550">
    <property type="term" value="P:secondary metabolite biosynthetic process"/>
    <property type="evidence" value="ECO:0007669"/>
    <property type="project" value="TreeGrafter"/>
</dbReference>
<dbReference type="EMBL" id="MDYP01000007">
    <property type="protein sequence ID" value="OQE09240.1"/>
    <property type="molecule type" value="Genomic_DNA"/>
</dbReference>
<dbReference type="FunFam" id="3.30.300.30:FF:000015">
    <property type="entry name" value="Nonribosomal peptide synthase SidD"/>
    <property type="match status" value="1"/>
</dbReference>
<dbReference type="PROSITE" id="PS00012">
    <property type="entry name" value="PHOSPHOPANTETHEINE"/>
    <property type="match status" value="2"/>
</dbReference>
<dbReference type="CDD" id="cd19531">
    <property type="entry name" value="LCL_NRPS-like"/>
    <property type="match status" value="1"/>
</dbReference>
<evidence type="ECO:0000256" key="3">
    <source>
        <dbReference type="ARBA" id="ARBA00022598"/>
    </source>
</evidence>
<dbReference type="SUPFAM" id="SSF47336">
    <property type="entry name" value="ACP-like"/>
    <property type="match status" value="2"/>
</dbReference>
<dbReference type="SUPFAM" id="SSF56801">
    <property type="entry name" value="Acetyl-CoA synthetase-like"/>
    <property type="match status" value="2"/>
</dbReference>
<dbReference type="Gene3D" id="3.40.50.980">
    <property type="match status" value="4"/>
</dbReference>
<dbReference type="Gene3D" id="3.40.50.1820">
    <property type="entry name" value="alpha/beta hydrolase"/>
    <property type="match status" value="1"/>
</dbReference>
<dbReference type="InterPro" id="IPR009081">
    <property type="entry name" value="PP-bd_ACP"/>
</dbReference>
<dbReference type="InterPro" id="IPR029058">
    <property type="entry name" value="AB_hydrolase_fold"/>
</dbReference>
<evidence type="ECO:0000313" key="5">
    <source>
        <dbReference type="EMBL" id="OQE09240.1"/>
    </source>
</evidence>
<dbReference type="SMART" id="SM00823">
    <property type="entry name" value="PKS_PP"/>
    <property type="match status" value="2"/>
</dbReference>
<keyword evidence="1" id="KW-0596">Phosphopantetheine</keyword>
<evidence type="ECO:0000256" key="1">
    <source>
        <dbReference type="ARBA" id="ARBA00022450"/>
    </source>
</evidence>
<dbReference type="Gene3D" id="3.30.559.10">
    <property type="entry name" value="Chloramphenicol acetyltransferase-like domain"/>
    <property type="match status" value="2"/>
</dbReference>
<reference evidence="6" key="1">
    <citation type="journal article" date="2017" name="Nat. Microbiol.">
        <title>Global analysis of biosynthetic gene clusters reveals vast potential of secondary metabolite production in Penicillium species.</title>
        <authorList>
            <person name="Nielsen J.C."/>
            <person name="Grijseels S."/>
            <person name="Prigent S."/>
            <person name="Ji B."/>
            <person name="Dainat J."/>
            <person name="Nielsen K.F."/>
            <person name="Frisvad J.C."/>
            <person name="Workman M."/>
            <person name="Nielsen J."/>
        </authorList>
    </citation>
    <scope>NUCLEOTIDE SEQUENCE [LARGE SCALE GENOMIC DNA]</scope>
    <source>
        <strain evidence="6">IBT 29486</strain>
    </source>
</reference>
<keyword evidence="6" id="KW-1185">Reference proteome</keyword>
<dbReference type="Gene3D" id="3.40.50.150">
    <property type="entry name" value="Vaccinia Virus protein VP39"/>
    <property type="match status" value="1"/>
</dbReference>
<dbReference type="SUPFAM" id="SSF52777">
    <property type="entry name" value="CoA-dependent acyltransferases"/>
    <property type="match status" value="4"/>
</dbReference>
<dbReference type="GO" id="GO:0016874">
    <property type="term" value="F:ligase activity"/>
    <property type="evidence" value="ECO:0007669"/>
    <property type="project" value="UniProtKB-KW"/>
</dbReference>
<dbReference type="Pfam" id="PF00501">
    <property type="entry name" value="AMP-binding"/>
    <property type="match status" value="2"/>
</dbReference>
<dbReference type="GO" id="GO:0031177">
    <property type="term" value="F:phosphopantetheine binding"/>
    <property type="evidence" value="ECO:0007669"/>
    <property type="project" value="InterPro"/>
</dbReference>
<dbReference type="CDD" id="cd05918">
    <property type="entry name" value="A_NRPS_SidN3_like"/>
    <property type="match status" value="1"/>
</dbReference>
<dbReference type="InterPro" id="IPR029063">
    <property type="entry name" value="SAM-dependent_MTases_sf"/>
</dbReference>
<dbReference type="STRING" id="29845.A0A1V6S690"/>
<dbReference type="GO" id="GO:0043041">
    <property type="term" value="P:amino acid activation for nonribosomal peptide biosynthetic process"/>
    <property type="evidence" value="ECO:0007669"/>
    <property type="project" value="TreeGrafter"/>
</dbReference>
<dbReference type="NCBIfam" id="TIGR01733">
    <property type="entry name" value="AA-adenyl-dom"/>
    <property type="match status" value="2"/>
</dbReference>
<dbReference type="InterPro" id="IPR020806">
    <property type="entry name" value="PKS_PP-bd"/>
</dbReference>
<comment type="caution">
    <text evidence="5">The sequence shown here is derived from an EMBL/GenBank/DDBJ whole genome shotgun (WGS) entry which is preliminary data.</text>
</comment>
<dbReference type="InterPro" id="IPR010071">
    <property type="entry name" value="AA_adenyl_dom"/>
</dbReference>
<dbReference type="Gene3D" id="1.10.1200.10">
    <property type="entry name" value="ACP-like"/>
    <property type="match status" value="1"/>
</dbReference>
<organism evidence="5 6">
    <name type="scientific">Penicillium vulpinum</name>
    <dbReference type="NCBI Taxonomy" id="29845"/>
    <lineage>
        <taxon>Eukaryota</taxon>
        <taxon>Fungi</taxon>
        <taxon>Dikarya</taxon>
        <taxon>Ascomycota</taxon>
        <taxon>Pezizomycotina</taxon>
        <taxon>Eurotiomycetes</taxon>
        <taxon>Eurotiomycetidae</taxon>
        <taxon>Eurotiales</taxon>
        <taxon>Aspergillaceae</taxon>
        <taxon>Penicillium</taxon>
    </lineage>
</organism>
<dbReference type="InterPro" id="IPR006162">
    <property type="entry name" value="Ppantetheine_attach_site"/>
</dbReference>
<keyword evidence="3" id="KW-0436">Ligase</keyword>
<dbReference type="PANTHER" id="PTHR45527:SF1">
    <property type="entry name" value="FATTY ACID SYNTHASE"/>
    <property type="match status" value="1"/>
</dbReference>
<dbReference type="InterPro" id="IPR001242">
    <property type="entry name" value="Condensation_dom"/>
</dbReference>
<dbReference type="Pfam" id="PF00550">
    <property type="entry name" value="PP-binding"/>
    <property type="match status" value="2"/>
</dbReference>
<dbReference type="InterPro" id="IPR000873">
    <property type="entry name" value="AMP-dep_synth/lig_dom"/>
</dbReference>
<dbReference type="Gene3D" id="3.30.559.30">
    <property type="entry name" value="Nonribosomal peptide synthetase, condensation domain"/>
    <property type="match status" value="3"/>
</dbReference>
<dbReference type="PROSITE" id="PS00455">
    <property type="entry name" value="AMP_BINDING"/>
    <property type="match status" value="2"/>
</dbReference>
<evidence type="ECO:0000259" key="4">
    <source>
        <dbReference type="PROSITE" id="PS50075"/>
    </source>
</evidence>
<dbReference type="InterPro" id="IPR045851">
    <property type="entry name" value="AMP-bd_C_sf"/>
</dbReference>
<dbReference type="CDD" id="cd05930">
    <property type="entry name" value="A_NRPS"/>
    <property type="match status" value="1"/>
</dbReference>
<dbReference type="PANTHER" id="PTHR45527">
    <property type="entry name" value="NONRIBOSOMAL PEPTIDE SYNTHETASE"/>
    <property type="match status" value="1"/>
</dbReference>
<dbReference type="Proteomes" id="UP000191518">
    <property type="component" value="Unassembled WGS sequence"/>
</dbReference>
<dbReference type="InterPro" id="IPR020845">
    <property type="entry name" value="AMP-binding_CS"/>
</dbReference>
<accession>A0A1V6S690</accession>
<dbReference type="GO" id="GO:0072330">
    <property type="term" value="P:monocarboxylic acid biosynthetic process"/>
    <property type="evidence" value="ECO:0007669"/>
    <property type="project" value="UniProtKB-ARBA"/>
</dbReference>
<dbReference type="SUPFAM" id="SSF53335">
    <property type="entry name" value="S-adenosyl-L-methionine-dependent methyltransferases"/>
    <property type="match status" value="1"/>
</dbReference>
<protein>
    <recommendedName>
        <fullName evidence="4">Carrier domain-containing protein</fullName>
    </recommendedName>
</protein>
<gene>
    <name evidence="5" type="ORF">PENVUL_c007G04681</name>
</gene>
<sequence length="2837" mass="312942">MKTSANNHGVFPDLGGISTKSGQITVHEITTCAALEISEFCQRCDMSSHSFFLAVWSLVLRAYEESDCVCIGIEDFRTRGAELDHDSVKVLRSTISPEWPVMRLLNDFQDVESELSLDDQDETQYTTGVVLLPDSTNPLELSWPSKLEYKIRLAVSFSDATKLPEKISLIYRSIRLLPFYVENLSSNITHVINQVMTHPNSPINEIEIFSPLNQSVVSQWNRKEQQPASLLEVIRGHAKSRPDHTAICATDGTISYAQLDRITTRWAGYLQIQGVGPECLVPIMMDHSKWAAVAEIAILKAGGAFVPLDPAQPVARLEDIVQQSNARLAVSSSSHTDKLSNLVATVIPISEETTTGLPTACLDTLSPVTFDRTAYVLFTSGSTGRPKGCVVSYEALSDVVHQTPALKIVPESRVLQFASYTYGMSLIEIYCTLSAGATICVPSDDERLNALNSIIRSMQMTWAILTPSTTLSITESVDSLQTLVVAGEALTLDRVHALADKVELIQAFGFTEWGGICCVSQRVTSESDRRVIGRSPTARLWLVDPNNSNKLAPVGAVAELLVQGPALADGYLGQPEKTTTVFLKDPPWLPASATESRLYRSGDLVQYTPNGELRYISRKDSQVKIRGMRVELAEVEYQIRQACPQLDQAIVEAAAPKDSSGIHILVAFLHWGNRKDLSGQTFLNMIERIKTFLALTLPDYMRPGVYVPLDSVPVTISRKVDRKALKEIILTSTRKELDRQQSASASIIFPQSDVQRLVLQLVAEVLLLEPLSFGVGHNFVSLGGDSVTAMMLVNRLAKRGYKVTVGSLLGAQTLSNISSLLQPRTKPDSDEVWQKSLAADAELKSDTETNSYVTIPRLAHCGPIEQSFSQARMWFLQEMHAESTWLLLPHATRVRGALQLEALNAALSTVVERQEALRTTFTSHNGVGLQVVSPFQPPSLKVVDMTFASNDELMSSIHQQQNTPMDLTKECWRVNLLRLSSTDHVLSIVLHHIIADGWSFDIFVKSLAKYYNAVVRGQSPLDVDAPLSIQYRDFAVWQRQEKNSVHEEQLAYWEHQLDGSQPLEFLCDKHRPAMLSGEAGWLPVKIDGSLYRDLHHFCRSHQVTPFSVLLAAFRAMHFRLTGAGDATIGIPAAARTHTELEGLIGYFGNVQCIRTKVETEDQSFHQLVDQVQSVTTAAFENQDVPFDHIVSRLMKDRDVSRHPLVQVTFILHPQTNFGQLQLDGLQVEQLRLPQVSRLDLEFHLYPADDFLRGDIHYSVDLFNSETVQEMLSVFYDVLREGLRQPDTDVGSLPLTNGYDTLNEKGLIYPDPKAPAPVLSIIHMFLEQVAAHPDEIAVRDIKNQLTYSELDQRSSFLAAWLIKLYSLPLETPVGVYAPRSCEGIVANFGIMKAGLTYVPLDVDAPMERIETILSCLPSCELVLLGSDQKSPAVSAPVVKFSYITDSLGEATAQDVRAFLSTTPITRPTSLACILFTSGTTGKPKGVMMEQYGIVRLAKDPEIVAHVAASKVSSYLLNPVFDASGFDIYPALLNGGTLVCIERQAVWDYTVLEEKFVKNGVRRAVMTPAMLSQCLASAPTILSGLDILYVGGDKLEPADVAKARRSSGNLRILNCYGPTENSVISTRYAIHDHEAGVNGIPIGRAIIESGAYVMDRSLRLVPIGVLGELVVTGLGLARGYVNPEHDLNRFVTIDICGRLVRAYRTGDLVRYRPSDAQMEFFGRIDQQVKIRGHRIEPAEIDNVLLGNELITTAVTVVQKRDAQTEPVLVSFVTVQDSAQDFARLEARVQKEHVNTWRDRADADDHYGSVHTIQPETLGRDFLGWVSMHTGEPIGEAEMNEWLNDTIAAIRRLEPSRVLEIGTGTGMILFNLIGSLEQYFGLDLSSQAVRFVQEAAGWVDGAAKKITVQVGTAADLATVKGAGPLDLAIINSVVQYFPSVFYLLRVILDLIYTQDLKCIFFGDIRSYALHQEFQASNVRHRYGHTLTAPEFRRRMADVSRSERELLVDPAFFTALATELPDMIEHVEILPKQMEITNELSCYRYTAILHIKRFGQPLLDIQEVDRSSWIDFEMQGLDARSLAQLLKTPENASVLAVSNIPYRKTIEERFLIKALQSSMPGTSSAGWSLDVCKQARAYPALAAVDLLDLAQKTGWEVEISWARQASQHGGLDAIFHRAATTQGRGRVLFRFPTERHQPGPIDVFSNNPLKPQRNQLIESQLLERLRAKLPYYMVPQLVRVLDQMPVNNVGKVDRKTLAQWNDIVSPPVSATKSESTARRAALRFANEAERALWEEFTSVLGVEVGIDDSFFHLGGHSLMAIKLVSRINKRLGSTIRVSELFQYPTIARLGQRVQGSGGPPSSVAVTNSPTPFSLLDDSSLTSVQELDSSSLAEMQLPSGAAVVDIFPVTECQAWFLREWSLVSHSFVIHGDLDVVRFRSACQTVVRHHTVLRTVFTTLQGRLVQVICESIDAPFAHETTDCVPDSGCSIDSEGGALAPAPLTTRFTLISRLGTNEHLFTLQLCHAQYDGASLFSILSDIASVYRAPSSSPLASTVPFSHYLYASSISRTEGSLGFWKEYLAGSSGLTAVPPSTGREATKSHSPIITVQEAIGAFIPPSSDITFPTLVNAAITLSLANLTQTNDINFVCVMSSRDVLATAAGPQQADLLLGPCINRTLLRVQLPEAVTSCSALEFCRRLRENQASVSDMGHLGLTDVVENCTDWLIPSSTASGADQLLKETPFITHLPADTATPSFPLADDLLVTWNSTDVRIHPGNQVFVRSTTPTTTNNELNACIQVQASCVVLSTEDAFTLATHILETVQLLSAAPEMLIRDILHSGKI</sequence>
<feature type="domain" description="Carrier" evidence="4">
    <location>
        <begin position="749"/>
        <end position="825"/>
    </location>
</feature>
<dbReference type="Gene3D" id="3.30.300.30">
    <property type="match status" value="3"/>
</dbReference>
<dbReference type="Pfam" id="PF00668">
    <property type="entry name" value="Condensation"/>
    <property type="match status" value="2"/>
</dbReference>
<dbReference type="GO" id="GO:0017000">
    <property type="term" value="P:antibiotic biosynthetic process"/>
    <property type="evidence" value="ECO:0007669"/>
    <property type="project" value="UniProtKB-ARBA"/>
</dbReference>
<evidence type="ECO:0000313" key="6">
    <source>
        <dbReference type="Proteomes" id="UP000191518"/>
    </source>
</evidence>